<feature type="transmembrane region" description="Helical" evidence="8">
    <location>
        <begin position="95"/>
        <end position="112"/>
    </location>
</feature>
<evidence type="ECO:0000256" key="1">
    <source>
        <dbReference type="ARBA" id="ARBA00004651"/>
    </source>
</evidence>
<dbReference type="CDD" id="cd06550">
    <property type="entry name" value="TM_ABC_iron-siderophores_like"/>
    <property type="match status" value="1"/>
</dbReference>
<accession>A0ABU3IF91</accession>
<dbReference type="InterPro" id="IPR037294">
    <property type="entry name" value="ABC_BtuC-like"/>
</dbReference>
<keyword evidence="4" id="KW-1003">Cell membrane</keyword>
<evidence type="ECO:0000256" key="2">
    <source>
        <dbReference type="ARBA" id="ARBA00007935"/>
    </source>
</evidence>
<comment type="subcellular location">
    <subcellularLocation>
        <location evidence="1">Cell membrane</location>
        <topology evidence="1">Multi-pass membrane protein</topology>
    </subcellularLocation>
</comment>
<dbReference type="Pfam" id="PF01032">
    <property type="entry name" value="FecCD"/>
    <property type="match status" value="1"/>
</dbReference>
<dbReference type="EMBL" id="JASXSX010000005">
    <property type="protein sequence ID" value="MDT3768142.1"/>
    <property type="molecule type" value="Genomic_DNA"/>
</dbReference>
<comment type="caution">
    <text evidence="9">The sequence shown here is derived from an EMBL/GenBank/DDBJ whole genome shotgun (WGS) entry which is preliminary data.</text>
</comment>
<evidence type="ECO:0000313" key="10">
    <source>
        <dbReference type="Proteomes" id="UP001247542"/>
    </source>
</evidence>
<dbReference type="PANTHER" id="PTHR30472">
    <property type="entry name" value="FERRIC ENTEROBACTIN TRANSPORT SYSTEM PERMEASE PROTEIN"/>
    <property type="match status" value="1"/>
</dbReference>
<dbReference type="SUPFAM" id="SSF81345">
    <property type="entry name" value="ABC transporter involved in vitamin B12 uptake, BtuC"/>
    <property type="match status" value="1"/>
</dbReference>
<evidence type="ECO:0000256" key="7">
    <source>
        <dbReference type="ARBA" id="ARBA00023136"/>
    </source>
</evidence>
<feature type="transmembrane region" description="Helical" evidence="8">
    <location>
        <begin position="200"/>
        <end position="220"/>
    </location>
</feature>
<evidence type="ECO:0000256" key="6">
    <source>
        <dbReference type="ARBA" id="ARBA00022989"/>
    </source>
</evidence>
<feature type="transmembrane region" description="Helical" evidence="8">
    <location>
        <begin position="278"/>
        <end position="296"/>
    </location>
</feature>
<keyword evidence="5 8" id="KW-0812">Transmembrane</keyword>
<name>A0ABU3IF91_9ACTO</name>
<dbReference type="Gene3D" id="1.10.3470.10">
    <property type="entry name" value="ABC transporter involved in vitamin B12 uptake, BtuC"/>
    <property type="match status" value="1"/>
</dbReference>
<evidence type="ECO:0000256" key="4">
    <source>
        <dbReference type="ARBA" id="ARBA00022475"/>
    </source>
</evidence>
<feature type="transmembrane region" description="Helical" evidence="8">
    <location>
        <begin position="146"/>
        <end position="171"/>
    </location>
</feature>
<feature type="transmembrane region" description="Helical" evidence="8">
    <location>
        <begin position="240"/>
        <end position="266"/>
    </location>
</feature>
<organism evidence="9 10">
    <name type="scientific">Gleimia hominis</name>
    <dbReference type="NCBI Taxonomy" id="595468"/>
    <lineage>
        <taxon>Bacteria</taxon>
        <taxon>Bacillati</taxon>
        <taxon>Actinomycetota</taxon>
        <taxon>Actinomycetes</taxon>
        <taxon>Actinomycetales</taxon>
        <taxon>Actinomycetaceae</taxon>
        <taxon>Gleimia</taxon>
    </lineage>
</organism>
<feature type="transmembrane region" description="Helical" evidence="8">
    <location>
        <begin position="66"/>
        <end position="83"/>
    </location>
</feature>
<feature type="transmembrane region" description="Helical" evidence="8">
    <location>
        <begin position="118"/>
        <end position="139"/>
    </location>
</feature>
<dbReference type="InterPro" id="IPR000522">
    <property type="entry name" value="ABC_transptr_permease_BtuC"/>
</dbReference>
<feature type="transmembrane region" description="Helical" evidence="8">
    <location>
        <begin position="177"/>
        <end position="193"/>
    </location>
</feature>
<keyword evidence="10" id="KW-1185">Reference proteome</keyword>
<evidence type="ECO:0000256" key="5">
    <source>
        <dbReference type="ARBA" id="ARBA00022692"/>
    </source>
</evidence>
<dbReference type="PANTHER" id="PTHR30472:SF70">
    <property type="entry name" value="MOLYBDATE IMPORT SYSTEM PERMEASE PROTEIN MOLB"/>
    <property type="match status" value="1"/>
</dbReference>
<gene>
    <name evidence="9" type="ORF">QS713_08730</name>
</gene>
<keyword evidence="7 8" id="KW-0472">Membrane</keyword>
<dbReference type="Proteomes" id="UP001247542">
    <property type="component" value="Unassembled WGS sequence"/>
</dbReference>
<evidence type="ECO:0000256" key="3">
    <source>
        <dbReference type="ARBA" id="ARBA00022448"/>
    </source>
</evidence>
<sequence length="334" mass="34733">MSVKRISAVAGFVALPLVLATICAGVGGYHIAPGTIWRSITDLVFAQDAADPQAYTLLTQVRLPRVLGAVVVGAGLAVSGAIYQAVFRNPLCSPYTLGVSNGAGFGAALAILTLGSGLAVQASAVVMALLAVGLTFLFASTSRGNASALILSGILVGALFASLTALIKFVADPYEKLPQIIFWLMGSIASIGPDSLKTTLPAYILILVLIAGLLWRLTVISVDETFAQSVGVQVRRDRTIALIMASALASLCISIAGVIGWVGIVVPHYARMIVGPQMRAVFGASISLGASFMLLIDLFARTLIAGELPVGVLTGVVGLPLFLLLVFRRKIRFV</sequence>
<evidence type="ECO:0000256" key="8">
    <source>
        <dbReference type="SAM" id="Phobius"/>
    </source>
</evidence>
<keyword evidence="3" id="KW-0813">Transport</keyword>
<feature type="transmembrane region" description="Helical" evidence="8">
    <location>
        <begin position="308"/>
        <end position="327"/>
    </location>
</feature>
<keyword evidence="6 8" id="KW-1133">Transmembrane helix</keyword>
<evidence type="ECO:0000313" key="9">
    <source>
        <dbReference type="EMBL" id="MDT3768142.1"/>
    </source>
</evidence>
<comment type="similarity">
    <text evidence="2">Belongs to the binding-protein-dependent transport system permease family. FecCD subfamily.</text>
</comment>
<reference evidence="9 10" key="1">
    <citation type="submission" date="2023-06" db="EMBL/GenBank/DDBJ databases">
        <title>Draft genome sequence of Gleimia hominis type strain CCUG 57540T.</title>
        <authorList>
            <person name="Salva-Serra F."/>
            <person name="Cardew S."/>
            <person name="Jensie Markopoulos S."/>
            <person name="Ohlen M."/>
            <person name="Inganas E."/>
            <person name="Svensson-Stadler L."/>
            <person name="Moore E.R.B."/>
        </authorList>
    </citation>
    <scope>NUCLEOTIDE SEQUENCE [LARGE SCALE GENOMIC DNA]</scope>
    <source>
        <strain evidence="9 10">CCUG 57540</strain>
    </source>
</reference>
<proteinExistence type="inferred from homology"/>
<protein>
    <submittedName>
        <fullName evidence="9">Iron ABC transporter permease</fullName>
    </submittedName>
</protein>